<dbReference type="GO" id="GO:0003723">
    <property type="term" value="F:RNA binding"/>
    <property type="evidence" value="ECO:0007669"/>
    <property type="project" value="UniProtKB-UniRule"/>
</dbReference>
<proteinExistence type="predicted"/>
<organism evidence="5 6">
    <name type="scientific">Pycnococcus provasolii</name>
    <dbReference type="NCBI Taxonomy" id="41880"/>
    <lineage>
        <taxon>Eukaryota</taxon>
        <taxon>Viridiplantae</taxon>
        <taxon>Chlorophyta</taxon>
        <taxon>Pseudoscourfieldiophyceae</taxon>
        <taxon>Pseudoscourfieldiales</taxon>
        <taxon>Pycnococcaceae</taxon>
        <taxon>Pycnococcus</taxon>
    </lineage>
</organism>
<comment type="caution">
    <text evidence="5">The sequence shown here is derived from an EMBL/GenBank/DDBJ whole genome shotgun (WGS) entry which is preliminary data.</text>
</comment>
<dbReference type="OrthoDB" id="442677at2759"/>
<accession>A0A830HH93</accession>
<dbReference type="PROSITE" id="PS50102">
    <property type="entry name" value="RRM"/>
    <property type="match status" value="2"/>
</dbReference>
<feature type="compositionally biased region" description="Basic residues" evidence="3">
    <location>
        <begin position="22"/>
        <end position="31"/>
    </location>
</feature>
<evidence type="ECO:0000313" key="5">
    <source>
        <dbReference type="EMBL" id="GHP06696.1"/>
    </source>
</evidence>
<dbReference type="PANTHER" id="PTHR23236">
    <property type="entry name" value="EUKARYOTIC TRANSLATION INITIATION FACTOR 4B/4H"/>
    <property type="match status" value="1"/>
</dbReference>
<keyword evidence="1 2" id="KW-0694">RNA-binding</keyword>
<feature type="compositionally biased region" description="Basic and acidic residues" evidence="3">
    <location>
        <begin position="118"/>
        <end position="132"/>
    </location>
</feature>
<evidence type="ECO:0000256" key="1">
    <source>
        <dbReference type="ARBA" id="ARBA00022884"/>
    </source>
</evidence>
<evidence type="ECO:0000313" key="6">
    <source>
        <dbReference type="Proteomes" id="UP000660262"/>
    </source>
</evidence>
<dbReference type="InterPro" id="IPR012677">
    <property type="entry name" value="Nucleotide-bd_a/b_plait_sf"/>
</dbReference>
<dbReference type="InterPro" id="IPR035979">
    <property type="entry name" value="RBD_domain_sf"/>
</dbReference>
<dbReference type="EMBL" id="BNJQ01000013">
    <property type="protein sequence ID" value="GHP06696.1"/>
    <property type="molecule type" value="Genomic_DNA"/>
</dbReference>
<gene>
    <name evidence="5" type="ORF">PPROV_000544100</name>
</gene>
<feature type="compositionally biased region" description="Acidic residues" evidence="3">
    <location>
        <begin position="133"/>
        <end position="144"/>
    </location>
</feature>
<dbReference type="SUPFAM" id="SSF54928">
    <property type="entry name" value="RNA-binding domain, RBD"/>
    <property type="match status" value="1"/>
</dbReference>
<feature type="compositionally biased region" description="Basic and acidic residues" evidence="3">
    <location>
        <begin position="145"/>
        <end position="160"/>
    </location>
</feature>
<evidence type="ECO:0000256" key="3">
    <source>
        <dbReference type="SAM" id="MobiDB-lite"/>
    </source>
</evidence>
<dbReference type="Pfam" id="PF00076">
    <property type="entry name" value="RRM_1"/>
    <property type="match status" value="2"/>
</dbReference>
<feature type="domain" description="RRM" evidence="4">
    <location>
        <begin position="271"/>
        <end position="351"/>
    </location>
</feature>
<evidence type="ECO:0000259" key="4">
    <source>
        <dbReference type="PROSITE" id="PS50102"/>
    </source>
</evidence>
<keyword evidence="6" id="KW-1185">Reference proteome</keyword>
<dbReference type="CDD" id="cd12394">
    <property type="entry name" value="RRM1_RBM34"/>
    <property type="match status" value="1"/>
</dbReference>
<feature type="compositionally biased region" description="Low complexity" evidence="3">
    <location>
        <begin position="352"/>
        <end position="372"/>
    </location>
</feature>
<feature type="region of interest" description="Disordered" evidence="3">
    <location>
        <begin position="348"/>
        <end position="408"/>
    </location>
</feature>
<reference evidence="5" key="1">
    <citation type="submission" date="2020-10" db="EMBL/GenBank/DDBJ databases">
        <title>Unveiling of a novel bifunctional photoreceptor, Dualchrome1, isolated from a cosmopolitan green alga.</title>
        <authorList>
            <person name="Suzuki S."/>
            <person name="Kawachi M."/>
        </authorList>
    </citation>
    <scope>NUCLEOTIDE SEQUENCE</scope>
    <source>
        <strain evidence="5">NIES 2893</strain>
    </source>
</reference>
<dbReference type="AlphaFoldDB" id="A0A830HH93"/>
<dbReference type="InterPro" id="IPR000504">
    <property type="entry name" value="RRM_dom"/>
</dbReference>
<dbReference type="Proteomes" id="UP000660262">
    <property type="component" value="Unassembled WGS sequence"/>
</dbReference>
<sequence>MVADTFASWLASSSAQSPKESSKKKKSKSKKQGSEDDEGTAVAAFFSPTSNPFYRGDGDYAANTPTIEVPVQPPRRPAAAKEDEGESDDDEQGAKGGGGGGDREELQTSKKSKKSEKRKRDGEKKSSRHDDGGGDDGGDDDDDDGDKRRGAPATDQDKLERTIFVGNVPVTATRKQVKTAFASYGRVESVRLRSIPLSADTKAPRKAVAITRTGLDPSRNSMNAYVCFTDVDSARAALAHNMSELGGRHVRVDMAAAASGAGGHVSYDTARTLFVGNLPFDADDEEVLSAFGGPRVVEAVRVVRGSGGSGTAVQGKGIAYVLFVSKIAAHEALGGSFTLRNRALRISKARKPSTSTSTTAGRATSAPAAAPPAKKKKVKHEHRPRATPAASDHAKSWQGTRVKKTKGR</sequence>
<evidence type="ECO:0000256" key="2">
    <source>
        <dbReference type="PROSITE-ProRule" id="PRU00176"/>
    </source>
</evidence>
<dbReference type="Gene3D" id="3.30.70.330">
    <property type="match status" value="2"/>
</dbReference>
<protein>
    <recommendedName>
        <fullName evidence="4">RRM domain-containing protein</fullName>
    </recommendedName>
</protein>
<feature type="domain" description="RRM" evidence="4">
    <location>
        <begin position="161"/>
        <end position="257"/>
    </location>
</feature>
<feature type="region of interest" description="Disordered" evidence="3">
    <location>
        <begin position="1"/>
        <end position="160"/>
    </location>
</feature>
<name>A0A830HH93_9CHLO</name>
<dbReference type="SMART" id="SM00360">
    <property type="entry name" value="RRM"/>
    <property type="match status" value="2"/>
</dbReference>
<feature type="compositionally biased region" description="Basic residues" evidence="3">
    <location>
        <begin position="373"/>
        <end position="385"/>
    </location>
</feature>
<dbReference type="PANTHER" id="PTHR23236:SF11">
    <property type="entry name" value="EUKARYOTIC TRANSLATION INITIATION FACTOR 4H"/>
    <property type="match status" value="1"/>
</dbReference>